<gene>
    <name evidence="16" type="ORF">OXX778_LOCUS12949</name>
</gene>
<feature type="binding site" evidence="12">
    <location>
        <position position="117"/>
    </location>
    <ligand>
        <name>FAD</name>
        <dbReference type="ChEBI" id="CHEBI:57692"/>
    </ligand>
</feature>
<comment type="caution">
    <text evidence="16">The sequence shown here is derived from an EMBL/GenBank/DDBJ whole genome shotgun (WGS) entry which is preliminary data.</text>
</comment>
<dbReference type="EC" id="1.6.2.2" evidence="13"/>
<comment type="cofactor">
    <cofactor evidence="1 12 13">
        <name>FAD</name>
        <dbReference type="ChEBI" id="CHEBI:57692"/>
    </cofactor>
</comment>
<keyword evidence="9 13" id="KW-0520">NAD</keyword>
<dbReference type="Gene3D" id="3.40.50.80">
    <property type="entry name" value="Nucleotide-binding domain of ferredoxin-NADP reductase (FNR) module"/>
    <property type="match status" value="1"/>
</dbReference>
<dbReference type="CDD" id="cd06183">
    <property type="entry name" value="cyt_b5_reduct_like"/>
    <property type="match status" value="1"/>
</dbReference>
<dbReference type="Gene3D" id="2.40.30.10">
    <property type="entry name" value="Translation factors"/>
    <property type="match status" value="1"/>
</dbReference>
<dbReference type="GO" id="GO:0016126">
    <property type="term" value="P:sterol biosynthetic process"/>
    <property type="evidence" value="ECO:0007669"/>
    <property type="project" value="UniProtKB-KW"/>
</dbReference>
<dbReference type="PRINTS" id="PR00371">
    <property type="entry name" value="FPNCR"/>
</dbReference>
<keyword evidence="11" id="KW-0753">Steroid metabolism</keyword>
<dbReference type="PRINTS" id="PR00406">
    <property type="entry name" value="CYTB5RDTASE"/>
</dbReference>
<dbReference type="InterPro" id="IPR017927">
    <property type="entry name" value="FAD-bd_FR_type"/>
</dbReference>
<dbReference type="AlphaFoldDB" id="A0A814BVW4"/>
<reference evidence="16" key="1">
    <citation type="submission" date="2021-02" db="EMBL/GenBank/DDBJ databases">
        <authorList>
            <person name="Nowell W R."/>
        </authorList>
    </citation>
    <scope>NUCLEOTIDE SEQUENCE</scope>
    <source>
        <strain evidence="16">Ploen Becks lab</strain>
    </source>
</reference>
<keyword evidence="5 12" id="KW-0274">FAD</keyword>
<dbReference type="PANTHER" id="PTHR19370">
    <property type="entry name" value="NADH-CYTOCHROME B5 REDUCTASE"/>
    <property type="match status" value="1"/>
</dbReference>
<dbReference type="GO" id="GO:0005739">
    <property type="term" value="C:mitochondrion"/>
    <property type="evidence" value="ECO:0007669"/>
    <property type="project" value="TreeGrafter"/>
</dbReference>
<keyword evidence="4 12" id="KW-0285">Flavoprotein</keyword>
<keyword evidence="8" id="KW-0756">Sterol biosynthesis</keyword>
<dbReference type="SUPFAM" id="SSF63380">
    <property type="entry name" value="Riboflavin synthase domain-like"/>
    <property type="match status" value="1"/>
</dbReference>
<keyword evidence="6" id="KW-0443">Lipid metabolism</keyword>
<evidence type="ECO:0000256" key="6">
    <source>
        <dbReference type="ARBA" id="ARBA00022955"/>
    </source>
</evidence>
<evidence type="ECO:0000256" key="9">
    <source>
        <dbReference type="ARBA" id="ARBA00023027"/>
    </source>
</evidence>
<evidence type="ECO:0000256" key="13">
    <source>
        <dbReference type="RuleBase" id="RU361226"/>
    </source>
</evidence>
<dbReference type="Proteomes" id="UP000663879">
    <property type="component" value="Unassembled WGS sequence"/>
</dbReference>
<evidence type="ECO:0000256" key="3">
    <source>
        <dbReference type="ARBA" id="ARBA00022516"/>
    </source>
</evidence>
<dbReference type="InterPro" id="IPR001433">
    <property type="entry name" value="OxRdtase_FAD/NAD-bd"/>
</dbReference>
<name>A0A814BVW4_9BILA</name>
<feature type="binding site" evidence="12">
    <location>
        <position position="191"/>
    </location>
    <ligand>
        <name>FAD</name>
        <dbReference type="ChEBI" id="CHEBI:57692"/>
    </ligand>
</feature>
<feature type="binding site" evidence="12">
    <location>
        <position position="98"/>
    </location>
    <ligand>
        <name>FAD</name>
        <dbReference type="ChEBI" id="CHEBI:57692"/>
    </ligand>
</feature>
<dbReference type="EMBL" id="CAJNOC010002419">
    <property type="protein sequence ID" value="CAF0931828.1"/>
    <property type="molecule type" value="Genomic_DNA"/>
</dbReference>
<dbReference type="InterPro" id="IPR039261">
    <property type="entry name" value="FNR_nucleotide-bd"/>
</dbReference>
<keyword evidence="7 13" id="KW-0560">Oxidoreductase</keyword>
<comment type="catalytic activity">
    <reaction evidence="13">
        <text>2 Fe(III)-[cytochrome b5] + NADH = 2 Fe(II)-[cytochrome b5] + NAD(+) + H(+)</text>
        <dbReference type="Rhea" id="RHEA:46680"/>
        <dbReference type="Rhea" id="RHEA-COMP:10438"/>
        <dbReference type="Rhea" id="RHEA-COMP:10439"/>
        <dbReference type="ChEBI" id="CHEBI:15378"/>
        <dbReference type="ChEBI" id="CHEBI:29033"/>
        <dbReference type="ChEBI" id="CHEBI:29034"/>
        <dbReference type="ChEBI" id="CHEBI:57540"/>
        <dbReference type="ChEBI" id="CHEBI:57945"/>
        <dbReference type="EC" id="1.6.2.2"/>
    </reaction>
</comment>
<organism evidence="16 17">
    <name type="scientific">Brachionus calyciflorus</name>
    <dbReference type="NCBI Taxonomy" id="104777"/>
    <lineage>
        <taxon>Eukaryota</taxon>
        <taxon>Metazoa</taxon>
        <taxon>Spiralia</taxon>
        <taxon>Gnathifera</taxon>
        <taxon>Rotifera</taxon>
        <taxon>Eurotatoria</taxon>
        <taxon>Monogononta</taxon>
        <taxon>Pseudotrocha</taxon>
        <taxon>Ploima</taxon>
        <taxon>Brachionidae</taxon>
        <taxon>Brachionus</taxon>
    </lineage>
</organism>
<feature type="domain" description="FAD-binding FR-type" evidence="15">
    <location>
        <begin position="46"/>
        <end position="158"/>
    </location>
</feature>
<feature type="binding site" evidence="12">
    <location>
        <position position="99"/>
    </location>
    <ligand>
        <name>FAD</name>
        <dbReference type="ChEBI" id="CHEBI:57692"/>
    </ligand>
</feature>
<dbReference type="InterPro" id="IPR017938">
    <property type="entry name" value="Riboflavin_synthase-like_b-brl"/>
</dbReference>
<sequence>MGNNSSFLIGAGALAVLGGFLVFKLLSSSNKKSVKKSGKVALVDSNVKYPFELVFKEELTHDTRRMRFALPSPEHILGLPIGQHIYLSAKINGDLVVRPYTPTTSDDDKGFFDLVIKVYKAGVHPKFPDGGKMSQYLDKMQPGDKIEVRGPHGRLQYKGNGSFQISVDKKSPPIVKKAKRIGMIAGGTGITPMYQLIKDICKHPEDQTKVQLIFANQSENDILIRNELEELKQNYSDKFDLWYTIDKSVQSDWSYDIGFVNEDMIAKHLPPPSDDTLILMCGPPPMINFACNPNLDKLGYTKEMRFSY</sequence>
<keyword evidence="14" id="KW-0812">Transmembrane</keyword>
<evidence type="ECO:0000256" key="1">
    <source>
        <dbReference type="ARBA" id="ARBA00001974"/>
    </source>
</evidence>
<keyword evidence="6" id="KW-0752">Steroid biosynthesis</keyword>
<evidence type="ECO:0000256" key="5">
    <source>
        <dbReference type="ARBA" id="ARBA00022827"/>
    </source>
</evidence>
<dbReference type="InterPro" id="IPR001709">
    <property type="entry name" value="Flavoprot_Pyr_Nucl_cyt_Rdtase"/>
</dbReference>
<dbReference type="FunFam" id="3.40.50.80:FF:000005">
    <property type="entry name" value="NADH-cytochrome b5 reductase"/>
    <property type="match status" value="1"/>
</dbReference>
<comment type="similarity">
    <text evidence="2 13">Belongs to the flavoprotein pyridine nucleotide cytochrome reductase family.</text>
</comment>
<feature type="binding site" evidence="12">
    <location>
        <position position="100"/>
    </location>
    <ligand>
        <name>FAD</name>
        <dbReference type="ChEBI" id="CHEBI:57692"/>
    </ligand>
</feature>
<evidence type="ECO:0000259" key="15">
    <source>
        <dbReference type="PROSITE" id="PS51384"/>
    </source>
</evidence>
<keyword evidence="14" id="KW-0472">Membrane</keyword>
<dbReference type="SUPFAM" id="SSF52343">
    <property type="entry name" value="Ferredoxin reductase-like, C-terminal NADP-linked domain"/>
    <property type="match status" value="1"/>
</dbReference>
<feature type="binding site" evidence="12">
    <location>
        <position position="133"/>
    </location>
    <ligand>
        <name>FAD</name>
        <dbReference type="ChEBI" id="CHEBI:57692"/>
    </ligand>
</feature>
<evidence type="ECO:0000256" key="11">
    <source>
        <dbReference type="ARBA" id="ARBA00023221"/>
    </source>
</evidence>
<feature type="binding site" evidence="12">
    <location>
        <position position="134"/>
    </location>
    <ligand>
        <name>FAD</name>
        <dbReference type="ChEBI" id="CHEBI:57692"/>
    </ligand>
</feature>
<dbReference type="Pfam" id="PF00970">
    <property type="entry name" value="FAD_binding_6"/>
    <property type="match status" value="1"/>
</dbReference>
<dbReference type="InterPro" id="IPR001834">
    <property type="entry name" value="CBR-like"/>
</dbReference>
<evidence type="ECO:0000256" key="4">
    <source>
        <dbReference type="ARBA" id="ARBA00022630"/>
    </source>
</evidence>
<dbReference type="OrthoDB" id="432685at2759"/>
<protein>
    <recommendedName>
        <fullName evidence="13">NADH-cytochrome b5 reductase</fullName>
        <ecNumber evidence="13">1.6.2.2</ecNumber>
    </recommendedName>
</protein>
<accession>A0A814BVW4</accession>
<keyword evidence="14" id="KW-1133">Transmembrane helix</keyword>
<dbReference type="GO" id="GO:0090524">
    <property type="term" value="F:cytochrome-b5 reductase activity, acting on NADH"/>
    <property type="evidence" value="ECO:0007669"/>
    <property type="project" value="UniProtKB-EC"/>
</dbReference>
<evidence type="ECO:0000256" key="12">
    <source>
        <dbReference type="PIRSR" id="PIRSR601834-1"/>
    </source>
</evidence>
<evidence type="ECO:0000313" key="16">
    <source>
        <dbReference type="EMBL" id="CAF0931828.1"/>
    </source>
</evidence>
<evidence type="ECO:0000256" key="10">
    <source>
        <dbReference type="ARBA" id="ARBA00023166"/>
    </source>
</evidence>
<keyword evidence="10" id="KW-1207">Sterol metabolism</keyword>
<dbReference type="FunFam" id="2.40.30.10:FF:000021">
    <property type="entry name" value="NADH-cytochrome b5 reductase"/>
    <property type="match status" value="1"/>
</dbReference>
<keyword evidence="17" id="KW-1185">Reference proteome</keyword>
<feature type="binding site" evidence="12">
    <location>
        <position position="132"/>
    </location>
    <ligand>
        <name>FAD</name>
        <dbReference type="ChEBI" id="CHEBI:57692"/>
    </ligand>
</feature>
<feature type="binding site" evidence="12">
    <location>
        <position position="115"/>
    </location>
    <ligand>
        <name>FAD</name>
        <dbReference type="ChEBI" id="CHEBI:57692"/>
    </ligand>
</feature>
<dbReference type="Pfam" id="PF00175">
    <property type="entry name" value="NAD_binding_1"/>
    <property type="match status" value="1"/>
</dbReference>
<feature type="transmembrane region" description="Helical" evidence="14">
    <location>
        <begin position="6"/>
        <end position="26"/>
    </location>
</feature>
<keyword evidence="3" id="KW-0444">Lipid biosynthesis</keyword>
<evidence type="ECO:0000256" key="8">
    <source>
        <dbReference type="ARBA" id="ARBA00023011"/>
    </source>
</evidence>
<dbReference type="PROSITE" id="PS51384">
    <property type="entry name" value="FAD_FR"/>
    <property type="match status" value="1"/>
</dbReference>
<dbReference type="GO" id="GO:0071949">
    <property type="term" value="F:FAD binding"/>
    <property type="evidence" value="ECO:0007669"/>
    <property type="project" value="TreeGrafter"/>
</dbReference>
<evidence type="ECO:0000256" key="14">
    <source>
        <dbReference type="SAM" id="Phobius"/>
    </source>
</evidence>
<evidence type="ECO:0000313" key="17">
    <source>
        <dbReference type="Proteomes" id="UP000663879"/>
    </source>
</evidence>
<dbReference type="PANTHER" id="PTHR19370:SF185">
    <property type="entry name" value="NADH-CYTOCHROME B5 REDUCTASE"/>
    <property type="match status" value="1"/>
</dbReference>
<dbReference type="InterPro" id="IPR008333">
    <property type="entry name" value="Cbr1-like_FAD-bd_dom"/>
</dbReference>
<evidence type="ECO:0000256" key="2">
    <source>
        <dbReference type="ARBA" id="ARBA00006105"/>
    </source>
</evidence>
<proteinExistence type="inferred from homology"/>
<evidence type="ECO:0000256" key="7">
    <source>
        <dbReference type="ARBA" id="ARBA00023002"/>
    </source>
</evidence>